<gene>
    <name evidence="8" type="ORF">PAC_03418</name>
</gene>
<dbReference type="InterPro" id="IPR052360">
    <property type="entry name" value="Transcr_Regulatory_Proteins"/>
</dbReference>
<reference evidence="8 9" key="1">
    <citation type="submission" date="2016-03" db="EMBL/GenBank/DDBJ databases">
        <authorList>
            <person name="Ploux O."/>
        </authorList>
    </citation>
    <scope>NUCLEOTIDE SEQUENCE [LARGE SCALE GENOMIC DNA]</scope>
    <source>
        <strain evidence="8 9">UAMH 11012</strain>
    </source>
</reference>
<evidence type="ECO:0000256" key="6">
    <source>
        <dbReference type="ARBA" id="ARBA00023242"/>
    </source>
</evidence>
<dbReference type="Gene3D" id="4.10.240.10">
    <property type="entry name" value="Zn(2)-C6 fungal-type DNA-binding domain"/>
    <property type="match status" value="1"/>
</dbReference>
<keyword evidence="6" id="KW-0539">Nucleus</keyword>
<dbReference type="GO" id="GO:0003677">
    <property type="term" value="F:DNA binding"/>
    <property type="evidence" value="ECO:0007669"/>
    <property type="project" value="UniProtKB-KW"/>
</dbReference>
<dbReference type="SMART" id="SM00066">
    <property type="entry name" value="GAL4"/>
    <property type="match status" value="1"/>
</dbReference>
<dbReference type="Pfam" id="PF11951">
    <property type="entry name" value="Fungal_trans_2"/>
    <property type="match status" value="1"/>
</dbReference>
<feature type="domain" description="Zn(2)-C6 fungal-type" evidence="7">
    <location>
        <begin position="48"/>
        <end position="76"/>
    </location>
</feature>
<sequence length="635" mass="71659">MESPISSPSAQSGAREMDNIWQIQTHTTSPQPGQQRRHRTSTEKVRTGCITCKRRHIKCDEAKPHCSNCLKSRGHCEGYAVGQKKEKPPGPAQVVWDSMQVVHAPQPRMPLRLDPDSLDFRDDAGMRYFGEFVDLVHSPWTIAASNGDLWAVTMLQLAHGNQTLRYAAMAIGALSKWHSQTKSESLRVVSVPSLPSVEGDTHYFHAVAYYCRSLKLQNQQASLQDAVFLSVLLLFFEALRGNRKAALDHVNHGLTLLLILTTDQDAHDHVVKFAPNPKPVVGSVADVFTYLAPQARAVLRGRFGQSPPPLPNLMKGLKDKKQTMESFMVLLSQLPRSSPTSDRIPVVFSSLDEFEQFWIPFQRKQTAIGLIMQEIIQASKVSGSKDKGTIDSFYLDLLGSPRIREFCEGSRKVLEALNAAFLPLFNKIMMSDIESPIYLRAIHLRLQHLGLYIFEDPPAFLDMEVLQSRTPLFREYLSLAEIALRTAKRQTKNPAHQLSLQCGLALYLLCVALHCRDPLVRDQAMWMLKDYPGQDGLWNTHSMYAIALKNRVVERENAAEGTPAEQLQRLWRREFVFEDCGDRAVFRYISKDEVAKAWQLVEEAADVQGEAENVDWKRQPLSGSGRPLMADIYSI</sequence>
<keyword evidence="9" id="KW-1185">Reference proteome</keyword>
<protein>
    <recommendedName>
        <fullName evidence="7">Zn(2)-C6 fungal-type domain-containing protein</fullName>
    </recommendedName>
</protein>
<evidence type="ECO:0000256" key="1">
    <source>
        <dbReference type="ARBA" id="ARBA00022723"/>
    </source>
</evidence>
<evidence type="ECO:0000313" key="9">
    <source>
        <dbReference type="Proteomes" id="UP000184330"/>
    </source>
</evidence>
<dbReference type="AlphaFoldDB" id="A0A1L7WL77"/>
<evidence type="ECO:0000256" key="4">
    <source>
        <dbReference type="ARBA" id="ARBA00023125"/>
    </source>
</evidence>
<dbReference type="InterPro" id="IPR036864">
    <property type="entry name" value="Zn2-C6_fun-type_DNA-bd_sf"/>
</dbReference>
<evidence type="ECO:0000256" key="3">
    <source>
        <dbReference type="ARBA" id="ARBA00023015"/>
    </source>
</evidence>
<name>A0A1L7WL77_9HELO</name>
<evidence type="ECO:0000259" key="7">
    <source>
        <dbReference type="PROSITE" id="PS50048"/>
    </source>
</evidence>
<dbReference type="EMBL" id="FJOG01000004">
    <property type="protein sequence ID" value="CZR53539.1"/>
    <property type="molecule type" value="Genomic_DNA"/>
</dbReference>
<dbReference type="CDD" id="cd00067">
    <property type="entry name" value="GAL4"/>
    <property type="match status" value="1"/>
</dbReference>
<dbReference type="OrthoDB" id="3598904at2759"/>
<dbReference type="PROSITE" id="PS00463">
    <property type="entry name" value="ZN2_CY6_FUNGAL_1"/>
    <property type="match status" value="1"/>
</dbReference>
<keyword evidence="1" id="KW-0479">Metal-binding</keyword>
<dbReference type="InterPro" id="IPR021858">
    <property type="entry name" value="Fun_TF"/>
</dbReference>
<keyword evidence="3" id="KW-0805">Transcription regulation</keyword>
<dbReference type="PROSITE" id="PS50048">
    <property type="entry name" value="ZN2_CY6_FUNGAL_2"/>
    <property type="match status" value="1"/>
</dbReference>
<dbReference type="SUPFAM" id="SSF57701">
    <property type="entry name" value="Zn2/Cys6 DNA-binding domain"/>
    <property type="match status" value="1"/>
</dbReference>
<keyword evidence="4" id="KW-0238">DNA-binding</keyword>
<evidence type="ECO:0000313" key="8">
    <source>
        <dbReference type="EMBL" id="CZR53539.1"/>
    </source>
</evidence>
<proteinExistence type="predicted"/>
<accession>A0A1L7WL77</accession>
<evidence type="ECO:0000256" key="5">
    <source>
        <dbReference type="ARBA" id="ARBA00023163"/>
    </source>
</evidence>
<dbReference type="PANTHER" id="PTHR36206:SF12">
    <property type="entry name" value="ASPERCRYPTIN BIOSYNTHESIS CLUSTER-SPECIFIC TRANSCRIPTION REGULATOR ATNN-RELATED"/>
    <property type="match status" value="1"/>
</dbReference>
<dbReference type="PANTHER" id="PTHR36206">
    <property type="entry name" value="ASPERCRYPTIN BIOSYNTHESIS CLUSTER-SPECIFIC TRANSCRIPTION REGULATOR ATNN-RELATED"/>
    <property type="match status" value="1"/>
</dbReference>
<dbReference type="GO" id="GO:0000981">
    <property type="term" value="F:DNA-binding transcription factor activity, RNA polymerase II-specific"/>
    <property type="evidence" value="ECO:0007669"/>
    <property type="project" value="InterPro"/>
</dbReference>
<dbReference type="InterPro" id="IPR001138">
    <property type="entry name" value="Zn2Cys6_DnaBD"/>
</dbReference>
<dbReference type="STRING" id="576137.A0A1L7WL77"/>
<keyword evidence="2" id="KW-0862">Zinc</keyword>
<dbReference type="Pfam" id="PF00172">
    <property type="entry name" value="Zn_clus"/>
    <property type="match status" value="1"/>
</dbReference>
<dbReference type="Proteomes" id="UP000184330">
    <property type="component" value="Unassembled WGS sequence"/>
</dbReference>
<dbReference type="GO" id="GO:0008270">
    <property type="term" value="F:zinc ion binding"/>
    <property type="evidence" value="ECO:0007669"/>
    <property type="project" value="InterPro"/>
</dbReference>
<evidence type="ECO:0000256" key="2">
    <source>
        <dbReference type="ARBA" id="ARBA00022833"/>
    </source>
</evidence>
<keyword evidence="5" id="KW-0804">Transcription</keyword>
<organism evidence="8 9">
    <name type="scientific">Phialocephala subalpina</name>
    <dbReference type="NCBI Taxonomy" id="576137"/>
    <lineage>
        <taxon>Eukaryota</taxon>
        <taxon>Fungi</taxon>
        <taxon>Dikarya</taxon>
        <taxon>Ascomycota</taxon>
        <taxon>Pezizomycotina</taxon>
        <taxon>Leotiomycetes</taxon>
        <taxon>Helotiales</taxon>
        <taxon>Mollisiaceae</taxon>
        <taxon>Phialocephala</taxon>
        <taxon>Phialocephala fortinii species complex</taxon>
    </lineage>
</organism>